<dbReference type="SUPFAM" id="SSF52777">
    <property type="entry name" value="CoA-dependent acyltransferases"/>
    <property type="match status" value="1"/>
</dbReference>
<reference evidence="14 15" key="1">
    <citation type="submission" date="2020-08" db="EMBL/GenBank/DDBJ databases">
        <title>Sequencing the genomes of 1000 actinobacteria strains.</title>
        <authorList>
            <person name="Klenk H.-P."/>
        </authorList>
    </citation>
    <scope>NUCLEOTIDE SEQUENCE [LARGE SCALE GENOMIC DNA]</scope>
    <source>
        <strain evidence="14 15">DSM 28238</strain>
    </source>
</reference>
<dbReference type="Gene3D" id="3.40.50.12470">
    <property type="match status" value="1"/>
</dbReference>
<dbReference type="GO" id="GO:0005829">
    <property type="term" value="C:cytosol"/>
    <property type="evidence" value="ECO:0007669"/>
    <property type="project" value="TreeGrafter"/>
</dbReference>
<dbReference type="CDD" id="cd02016">
    <property type="entry name" value="TPP_E1_OGDC_like"/>
    <property type="match status" value="1"/>
</dbReference>
<dbReference type="SMART" id="SM00861">
    <property type="entry name" value="Transket_pyr"/>
    <property type="match status" value="1"/>
</dbReference>
<dbReference type="InterPro" id="IPR011603">
    <property type="entry name" value="2oxoglutarate_DH_E1"/>
</dbReference>
<accession>A0A7W5TRR5</accession>
<feature type="region of interest" description="Disordered" evidence="12">
    <location>
        <begin position="895"/>
        <end position="936"/>
    </location>
</feature>
<keyword evidence="6" id="KW-0460">Magnesium</keyword>
<name>A0A7W5TRR5_9MICC</name>
<dbReference type="InterPro" id="IPR029061">
    <property type="entry name" value="THDP-binding"/>
</dbReference>
<dbReference type="NCBIfam" id="NF006914">
    <property type="entry name" value="PRK09404.1"/>
    <property type="match status" value="1"/>
</dbReference>
<dbReference type="GO" id="GO:0004149">
    <property type="term" value="F:dihydrolipoyllysine-residue succinyltransferase activity"/>
    <property type="evidence" value="ECO:0007669"/>
    <property type="project" value="UniProtKB-EC"/>
</dbReference>
<comment type="caution">
    <text evidence="14">The sequence shown here is derived from an EMBL/GenBank/DDBJ whole genome shotgun (WGS) entry which is preliminary data.</text>
</comment>
<dbReference type="RefSeq" id="WP_343064305.1">
    <property type="nucleotide sequence ID" value="NZ_BAABKR010000001.1"/>
</dbReference>
<dbReference type="EC" id="1.2.4.2" evidence="14"/>
<evidence type="ECO:0000256" key="5">
    <source>
        <dbReference type="ARBA" id="ARBA00022723"/>
    </source>
</evidence>
<evidence type="ECO:0000259" key="13">
    <source>
        <dbReference type="SMART" id="SM00861"/>
    </source>
</evidence>
<feature type="compositionally biased region" description="Basic and acidic residues" evidence="12">
    <location>
        <begin position="175"/>
        <end position="193"/>
    </location>
</feature>
<dbReference type="GO" id="GO:0000287">
    <property type="term" value="F:magnesium ion binding"/>
    <property type="evidence" value="ECO:0007669"/>
    <property type="project" value="UniProtKB-ARBA"/>
</dbReference>
<dbReference type="Pfam" id="PF00198">
    <property type="entry name" value="2-oxoacid_dh"/>
    <property type="match status" value="1"/>
</dbReference>
<dbReference type="PANTHER" id="PTHR23152:SF4">
    <property type="entry name" value="2-OXOADIPATE DEHYDROGENASE COMPLEX COMPONENT E1"/>
    <property type="match status" value="1"/>
</dbReference>
<comment type="cofactor">
    <cofactor evidence="2">
        <name>thiamine diphosphate</name>
        <dbReference type="ChEBI" id="CHEBI:58937"/>
    </cofactor>
</comment>
<keyword evidence="5" id="KW-0479">Metal-binding</keyword>
<organism evidence="14 15">
    <name type="scientific">Garicola koreensis</name>
    <dbReference type="NCBI Taxonomy" id="1262554"/>
    <lineage>
        <taxon>Bacteria</taxon>
        <taxon>Bacillati</taxon>
        <taxon>Actinomycetota</taxon>
        <taxon>Actinomycetes</taxon>
        <taxon>Micrococcales</taxon>
        <taxon>Micrococcaceae</taxon>
        <taxon>Garicola</taxon>
    </lineage>
</organism>
<feature type="compositionally biased region" description="Low complexity" evidence="12">
    <location>
        <begin position="144"/>
        <end position="153"/>
    </location>
</feature>
<keyword evidence="15" id="KW-1185">Reference proteome</keyword>
<keyword evidence="4" id="KW-0816">Tricarboxylic acid cycle</keyword>
<dbReference type="SUPFAM" id="SSF52518">
    <property type="entry name" value="Thiamin diphosphate-binding fold (THDP-binding)"/>
    <property type="match status" value="2"/>
</dbReference>
<dbReference type="Pfam" id="PF00676">
    <property type="entry name" value="E1_dh"/>
    <property type="match status" value="1"/>
</dbReference>
<feature type="compositionally biased region" description="Low complexity" evidence="12">
    <location>
        <begin position="48"/>
        <end position="68"/>
    </location>
</feature>
<dbReference type="GO" id="GO:0006099">
    <property type="term" value="P:tricarboxylic acid cycle"/>
    <property type="evidence" value="ECO:0007669"/>
    <property type="project" value="UniProtKB-UniPathway"/>
</dbReference>
<feature type="compositionally biased region" description="Low complexity" evidence="12">
    <location>
        <begin position="116"/>
        <end position="130"/>
    </location>
</feature>
<keyword evidence="8" id="KW-0786">Thiamine pyrophosphate</keyword>
<dbReference type="InterPro" id="IPR001078">
    <property type="entry name" value="2-oxoacid_DH_actylTfrase"/>
</dbReference>
<proteinExistence type="predicted"/>
<comment type="pathway">
    <text evidence="3">Carbohydrate metabolism; tricarboxylic acid cycle; succinyl-CoA from 2-oxoglutarate (dehydrogenase route): step 1/1.</text>
</comment>
<evidence type="ECO:0000256" key="1">
    <source>
        <dbReference type="ARBA" id="ARBA00001946"/>
    </source>
</evidence>
<dbReference type="NCBIfam" id="NF008907">
    <property type="entry name" value="PRK12270.1"/>
    <property type="match status" value="1"/>
</dbReference>
<comment type="catalytic activity">
    <reaction evidence="10">
        <text>N(6)-[(R)-lipoyl]-L-lysyl-[protein] + 2-oxoglutarate + H(+) = N(6)-[(R)-S(8)-succinyldihydrolipoyl]-L-lysyl-[protein] + CO2</text>
        <dbReference type="Rhea" id="RHEA:12188"/>
        <dbReference type="Rhea" id="RHEA-COMP:10474"/>
        <dbReference type="Rhea" id="RHEA-COMP:20092"/>
        <dbReference type="ChEBI" id="CHEBI:15378"/>
        <dbReference type="ChEBI" id="CHEBI:16526"/>
        <dbReference type="ChEBI" id="CHEBI:16810"/>
        <dbReference type="ChEBI" id="CHEBI:83099"/>
        <dbReference type="ChEBI" id="CHEBI:83120"/>
        <dbReference type="EC" id="1.2.4.2"/>
    </reaction>
</comment>
<evidence type="ECO:0000313" key="14">
    <source>
        <dbReference type="EMBL" id="MBB3667422.1"/>
    </source>
</evidence>
<evidence type="ECO:0000313" key="15">
    <source>
        <dbReference type="Proteomes" id="UP000547528"/>
    </source>
</evidence>
<protein>
    <submittedName>
        <fullName evidence="14">2-oxoglutarate dehydrogenase E1 component</fullName>
        <ecNumber evidence="14">1.2.4.2</ecNumber>
    </submittedName>
</protein>
<dbReference type="GO" id="GO:0030976">
    <property type="term" value="F:thiamine pyrophosphate binding"/>
    <property type="evidence" value="ECO:0007669"/>
    <property type="project" value="InterPro"/>
</dbReference>
<dbReference type="InterPro" id="IPR023213">
    <property type="entry name" value="CAT-like_dom_sf"/>
</dbReference>
<evidence type="ECO:0000256" key="11">
    <source>
        <dbReference type="ARBA" id="ARBA00052761"/>
    </source>
</evidence>
<keyword evidence="7 14" id="KW-0560">Oxidoreductase</keyword>
<feature type="region of interest" description="Disordered" evidence="12">
    <location>
        <begin position="46"/>
        <end position="193"/>
    </location>
</feature>
<dbReference type="Gene3D" id="3.40.50.970">
    <property type="match status" value="1"/>
</dbReference>
<dbReference type="InterPro" id="IPR031717">
    <property type="entry name" value="ODO-1/KGD_C"/>
</dbReference>
<sequence>MSELTSSRLAEEFPGNEWLVADIYDKFRVDPDSIDRKWVEIFRRLESEGSSADSSSNGASNGAPAQKSQAKDSKAKDSPQSGSSGGSSKSGAGQEAAGRDAVDAKPTAENQRPDDSTTPATATPAEPAESQKSQSHKPDEKRQQSSSSNGRRQAPAEPTTRRTTGSRTPIPSEPARSELPTEKPDEDKEDQHTPLKGMSKAIAANMDASLEVPTATTVRAIPAKLLIDNRTVINNHLKRSRGGKVSFTHLVGYAMIKALNEYPEMNVTYDVIDGKPTAIQPAHVNFGLAIDLPRPDGTRALIVPSVKGAEELRFTQWWGAYDDIVQRARDNKLTPTDHAGATVSLTNPGGIGTSHSVPRLSKGQAVIVGVGALSYPAEFEGASEKTLNELAISKVITLTSTYDHRVIQGAVSGEFLKTIHELLLGKDGFYEEIFQALRIPYEPIHWSADIQVNPEEQINKVARIQQLIHSYRVRGHLMASVDPLEYQMRTHPDLDIENHGLTLWDLDREWPTGGFGGKPSLPLRSILGVLRDTYCRNTGIEYMHLQTPDERAWFQNEVEHPYSKPTRDEQFRILGRLNAAEAFETFLQTKFVGQKRFSLEGSESLIPLLDTVLSEAADEGLDEVAIGMAHRGRLNVLTNIAGKTYEQVFREFEGREAGSSSGSGDVKYHLGNRGAFTSDKGNSTRVYLAANPSHLEAVNPVLEGVVRAMQDRLDQGADGVNSFSVMPLLIHGDAAFAGQGVVAETFNMSQLRGYRTGGTVHVVVNNQVGFTTPPSAARSMTYATDMARAVQAPIFHVNADDPESVARVGQLAFRYRQRFHKDVVIDLVCYRRRGHNEGDDPSMTQPKMYNLVEAKRTTRRLYTEALVGRGDITQEEADQALQDYRQRLERVFTETHAAQTQPVSTVEEESEGAEPETSPATSEPEDESPSRSAEDTAISEADLAHIGEVHTNIPEGFTAHPKLKSLLEKRAKMSREGGIDWGFAEIAAFGSLLMEGTEVRLSGQDSRRGTFVQRHSVFHDRVNGDEWYPLKNLTDDQARFFIYDSLLSEYAALGFEYGYSVASPNALVLWEAQFGDFVNGGQIIIDEFIATAEQKWGQRSSLVMLLPHGYEGQGPDHSSGRPERFLQLCAENNMTVVLPSSGANYFHLLRRQAVSRPRRPLVVFSPKQLLRLKAAANSVESFTSGTFQEVIGDDGVDPAKVKRVLIVSGRLYYDLVATRSKHEDETTAVIRLEQLYPMPVEQLQAELDKYPDEAEFIYTQDEPQNQGPWPFFGLNFVPLLKQDVDLIGRSASAATSVGQAKRHAAELDSLLSRAFPHLEL</sequence>
<evidence type="ECO:0000256" key="3">
    <source>
        <dbReference type="ARBA" id="ARBA00004813"/>
    </source>
</evidence>
<dbReference type="InterPro" id="IPR042179">
    <property type="entry name" value="KGD_C_sf"/>
</dbReference>
<dbReference type="GO" id="GO:0045252">
    <property type="term" value="C:oxoglutarate dehydrogenase complex"/>
    <property type="evidence" value="ECO:0007669"/>
    <property type="project" value="TreeGrafter"/>
</dbReference>
<evidence type="ECO:0000256" key="8">
    <source>
        <dbReference type="ARBA" id="ARBA00023052"/>
    </source>
</evidence>
<dbReference type="GO" id="GO:0004591">
    <property type="term" value="F:oxoglutarate dehydrogenase (succinyl-transferring) activity"/>
    <property type="evidence" value="ECO:0007669"/>
    <property type="project" value="UniProtKB-EC"/>
</dbReference>
<dbReference type="UniPathway" id="UPA00223">
    <property type="reaction ID" value="UER00997"/>
</dbReference>
<dbReference type="Proteomes" id="UP000547528">
    <property type="component" value="Unassembled WGS sequence"/>
</dbReference>
<dbReference type="InterPro" id="IPR005475">
    <property type="entry name" value="Transketolase-like_Pyr-bd"/>
</dbReference>
<evidence type="ECO:0000256" key="7">
    <source>
        <dbReference type="ARBA" id="ARBA00023002"/>
    </source>
</evidence>
<dbReference type="EMBL" id="JACIBT010000001">
    <property type="protein sequence ID" value="MBB3667422.1"/>
    <property type="molecule type" value="Genomic_DNA"/>
</dbReference>
<dbReference type="NCBIfam" id="TIGR00239">
    <property type="entry name" value="2oxo_dh_E1"/>
    <property type="match status" value="1"/>
</dbReference>
<evidence type="ECO:0000256" key="10">
    <source>
        <dbReference type="ARBA" id="ARBA00051911"/>
    </source>
</evidence>
<dbReference type="InterPro" id="IPR001017">
    <property type="entry name" value="DH_E1"/>
</dbReference>
<dbReference type="Gene3D" id="3.30.559.10">
    <property type="entry name" value="Chloramphenicol acetyltransferase-like domain"/>
    <property type="match status" value="1"/>
</dbReference>
<dbReference type="Gene3D" id="1.10.287.1150">
    <property type="entry name" value="TPP helical domain"/>
    <property type="match status" value="1"/>
</dbReference>
<dbReference type="Pfam" id="PF02779">
    <property type="entry name" value="Transket_pyr"/>
    <property type="match status" value="1"/>
</dbReference>
<evidence type="ECO:0000256" key="6">
    <source>
        <dbReference type="ARBA" id="ARBA00022842"/>
    </source>
</evidence>
<feature type="domain" description="Transketolase-like pyrimidine-binding" evidence="13">
    <location>
        <begin position="979"/>
        <end position="1172"/>
    </location>
</feature>
<comment type="catalytic activity">
    <reaction evidence="11">
        <text>N(6)-[(R)-dihydrolipoyl]-L-lysyl-[protein] + succinyl-CoA = N(6)-[(R)-S(8)-succinyldihydrolipoyl]-L-lysyl-[protein] + CoA</text>
        <dbReference type="Rhea" id="RHEA:15213"/>
        <dbReference type="Rhea" id="RHEA-COMP:10475"/>
        <dbReference type="Rhea" id="RHEA-COMP:20092"/>
        <dbReference type="ChEBI" id="CHEBI:57287"/>
        <dbReference type="ChEBI" id="CHEBI:57292"/>
        <dbReference type="ChEBI" id="CHEBI:83100"/>
        <dbReference type="ChEBI" id="CHEBI:83120"/>
        <dbReference type="EC" id="2.3.1.61"/>
    </reaction>
</comment>
<dbReference type="PANTHER" id="PTHR23152">
    <property type="entry name" value="2-OXOGLUTARATE DEHYDROGENASE"/>
    <property type="match status" value="1"/>
</dbReference>
<evidence type="ECO:0000256" key="4">
    <source>
        <dbReference type="ARBA" id="ARBA00022532"/>
    </source>
</evidence>
<feature type="compositionally biased region" description="Low complexity" evidence="12">
    <location>
        <begin position="78"/>
        <end position="96"/>
    </location>
</feature>
<gene>
    <name evidence="14" type="ORF">FHX47_001015</name>
</gene>
<dbReference type="Gene3D" id="3.40.50.11610">
    <property type="entry name" value="Multifunctional 2-oxoglutarate metabolism enzyme, C-terminal domain"/>
    <property type="match status" value="1"/>
</dbReference>
<evidence type="ECO:0000256" key="12">
    <source>
        <dbReference type="SAM" id="MobiDB-lite"/>
    </source>
</evidence>
<comment type="cofactor">
    <cofactor evidence="1">
        <name>Mg(2+)</name>
        <dbReference type="ChEBI" id="CHEBI:18420"/>
    </cofactor>
</comment>
<keyword evidence="9" id="KW-0511">Multifunctional enzyme</keyword>
<dbReference type="Pfam" id="PF16870">
    <property type="entry name" value="OxoGdeHyase_C"/>
    <property type="match status" value="1"/>
</dbReference>
<evidence type="ECO:0000256" key="2">
    <source>
        <dbReference type="ARBA" id="ARBA00001964"/>
    </source>
</evidence>
<evidence type="ECO:0000256" key="9">
    <source>
        <dbReference type="ARBA" id="ARBA00023268"/>
    </source>
</evidence>